<evidence type="ECO:0000313" key="2">
    <source>
        <dbReference type="Proteomes" id="UP000705867"/>
    </source>
</evidence>
<dbReference type="AlphaFoldDB" id="A0A953J700"/>
<reference evidence="1" key="1">
    <citation type="journal article" date="2021" name="bioRxiv">
        <title>Unraveling nitrogen, sulfur and carbon metabolic pathways and microbial community transcriptional responses to substrate deprivation and toxicity stresses in a bioreactor mimicking anoxic brackish coastal sediment conditions.</title>
        <authorList>
            <person name="Martins P.D."/>
            <person name="Echeveste M.J."/>
            <person name="Arshad A."/>
            <person name="Kurth J."/>
            <person name="Ouboter H."/>
            <person name="Jetten M.S.M."/>
            <person name="Welte C.U."/>
        </authorList>
    </citation>
    <scope>NUCLEOTIDE SEQUENCE</scope>
    <source>
        <strain evidence="1">MAG_39</strain>
    </source>
</reference>
<accession>A0A953J700</accession>
<organism evidence="1 2">
    <name type="scientific">Candidatus Nitrobium versatile</name>
    <dbReference type="NCBI Taxonomy" id="2884831"/>
    <lineage>
        <taxon>Bacteria</taxon>
        <taxon>Pseudomonadati</taxon>
        <taxon>Nitrospirota</taxon>
        <taxon>Nitrospiria</taxon>
        <taxon>Nitrospirales</taxon>
        <taxon>Nitrospiraceae</taxon>
        <taxon>Candidatus Nitrobium</taxon>
    </lineage>
</organism>
<sequence length="77" mass="8497">MVVLPGMAIRKDPACNLIVTGEEKITGGSMGGFRMKRVISLLMGSSLYLVLSLKQRHALLVSLAESHPLFFGKRIRR</sequence>
<gene>
    <name evidence="1" type="ORF">K8I29_06160</name>
</gene>
<evidence type="ECO:0000313" key="1">
    <source>
        <dbReference type="EMBL" id="MBZ0155787.1"/>
    </source>
</evidence>
<dbReference type="EMBL" id="JAIOIV010000045">
    <property type="protein sequence ID" value="MBZ0155787.1"/>
    <property type="molecule type" value="Genomic_DNA"/>
</dbReference>
<reference evidence="1" key="2">
    <citation type="submission" date="2021-08" db="EMBL/GenBank/DDBJ databases">
        <authorList>
            <person name="Dalcin Martins P."/>
        </authorList>
    </citation>
    <scope>NUCLEOTIDE SEQUENCE</scope>
    <source>
        <strain evidence="1">MAG_39</strain>
    </source>
</reference>
<proteinExistence type="predicted"/>
<dbReference type="Proteomes" id="UP000705867">
    <property type="component" value="Unassembled WGS sequence"/>
</dbReference>
<protein>
    <submittedName>
        <fullName evidence="1">Uncharacterized protein</fullName>
    </submittedName>
</protein>
<comment type="caution">
    <text evidence="1">The sequence shown here is derived from an EMBL/GenBank/DDBJ whole genome shotgun (WGS) entry which is preliminary data.</text>
</comment>
<name>A0A953J700_9BACT</name>